<accession>A0A1G6CUJ6</accession>
<keyword evidence="2" id="KW-1185">Reference proteome</keyword>
<dbReference type="PANTHER" id="PTHR13017">
    <property type="entry name" value="5-FORMYLTETRAHYDROFOLATE CYCLO-LIGASE-RELATED"/>
    <property type="match status" value="1"/>
</dbReference>
<evidence type="ECO:0000313" key="2">
    <source>
        <dbReference type="Proteomes" id="UP000199071"/>
    </source>
</evidence>
<dbReference type="STRING" id="665467.SAMN02982931_02767"/>
<dbReference type="InterPro" id="IPR024185">
    <property type="entry name" value="FTHF_cligase-like_sf"/>
</dbReference>
<gene>
    <name evidence="1" type="ORF">SAMN02982931_02767</name>
</gene>
<sequence>MTNEARWAGRNSDKDVLRNDIWGKLETTGVNVGPVASRIPNFAGADLAAWRLAQVPAWKAARVVKCNPDPPQIPVRLRALHEGKILYAPVPELVKGFPFVRLDPADLKARGIEFETAATSQSFVEVGQPVQFEDMEFLDFVVVGCVAVTRAGGRTGKGGGFADLELGIFRELDKVGPVTAIATTVHSSQVVDDARLPMMPHDSALHWIATETELIETKTAFGQPKGVDWDRVQPDQYENIPFLVELRERLEK</sequence>
<dbReference type="PANTHER" id="PTHR13017:SF0">
    <property type="entry name" value="METHENYLTETRAHYDROFOLATE SYNTHASE DOMAIN-CONTAINING PROTEIN"/>
    <property type="match status" value="1"/>
</dbReference>
<dbReference type="RefSeq" id="WP_090877024.1">
    <property type="nucleotide sequence ID" value="NZ_FMXQ01000005.1"/>
</dbReference>
<dbReference type="OrthoDB" id="9156280at2"/>
<dbReference type="InterPro" id="IPR002698">
    <property type="entry name" value="FTHF_cligase"/>
</dbReference>
<protein>
    <submittedName>
        <fullName evidence="1">5-formyltetrahydrofolate cyclo-ligase</fullName>
    </submittedName>
</protein>
<dbReference type="EMBL" id="FMXQ01000005">
    <property type="protein sequence ID" value="SDB36576.1"/>
    <property type="molecule type" value="Genomic_DNA"/>
</dbReference>
<dbReference type="GO" id="GO:0005737">
    <property type="term" value="C:cytoplasm"/>
    <property type="evidence" value="ECO:0007669"/>
    <property type="project" value="TreeGrafter"/>
</dbReference>
<dbReference type="AlphaFoldDB" id="A0A1G6CUJ6"/>
<dbReference type="InterPro" id="IPR037171">
    <property type="entry name" value="NagB/RpiA_transferase-like"/>
</dbReference>
<reference evidence="1 2" key="1">
    <citation type="submission" date="2016-10" db="EMBL/GenBank/DDBJ databases">
        <authorList>
            <person name="de Groot N.N."/>
        </authorList>
    </citation>
    <scope>NUCLEOTIDE SEQUENCE [LARGE SCALE GENOMIC DNA]</scope>
    <source>
        <strain evidence="1 2">ATCC 35022</strain>
    </source>
</reference>
<name>A0A1G6CUJ6_9HYPH</name>
<keyword evidence="1" id="KW-0436">Ligase</keyword>
<dbReference type="SUPFAM" id="SSF100950">
    <property type="entry name" value="NagB/RpiA/CoA transferase-like"/>
    <property type="match status" value="1"/>
</dbReference>
<dbReference type="Pfam" id="PF01812">
    <property type="entry name" value="5-FTHF_cyc-lig"/>
    <property type="match status" value="1"/>
</dbReference>
<organism evidence="1 2">
    <name type="scientific">Bauldia litoralis</name>
    <dbReference type="NCBI Taxonomy" id="665467"/>
    <lineage>
        <taxon>Bacteria</taxon>
        <taxon>Pseudomonadati</taxon>
        <taxon>Pseudomonadota</taxon>
        <taxon>Alphaproteobacteria</taxon>
        <taxon>Hyphomicrobiales</taxon>
        <taxon>Kaistiaceae</taxon>
        <taxon>Bauldia</taxon>
    </lineage>
</organism>
<dbReference type="Proteomes" id="UP000199071">
    <property type="component" value="Unassembled WGS sequence"/>
</dbReference>
<proteinExistence type="predicted"/>
<dbReference type="Gene3D" id="3.40.50.10420">
    <property type="entry name" value="NagB/RpiA/CoA transferase-like"/>
    <property type="match status" value="1"/>
</dbReference>
<dbReference type="GO" id="GO:0016874">
    <property type="term" value="F:ligase activity"/>
    <property type="evidence" value="ECO:0007669"/>
    <property type="project" value="UniProtKB-KW"/>
</dbReference>
<evidence type="ECO:0000313" key="1">
    <source>
        <dbReference type="EMBL" id="SDB36576.1"/>
    </source>
</evidence>